<reference evidence="1" key="1">
    <citation type="journal article" date="2019" name="J. Bacteriol.">
        <title>Nisin J, a novel natural nisin variant, is produced by Staphylococcus capitis sourced from the human skin microbiota.</title>
        <authorList>
            <person name="O'Sullivan J.N."/>
            <person name="O'Connor P.M."/>
            <person name="Rea M.C."/>
            <person name="O'Sullivan O."/>
            <person name="Walsh C.J."/>
            <person name="Healy B."/>
            <person name="Mathur H."/>
            <person name="Field D."/>
            <person name="Hill C."/>
            <person name="Ross R.P."/>
        </authorList>
    </citation>
    <scope>NUCLEOTIDE SEQUENCE</scope>
    <source>
        <strain evidence="1">APC2923</strain>
        <plasmid evidence="1">pJOS_01</plasmid>
    </source>
</reference>
<organism evidence="1">
    <name type="scientific">Staphylococcus capitis</name>
    <dbReference type="NCBI Taxonomy" id="29388"/>
    <lineage>
        <taxon>Bacteria</taxon>
        <taxon>Bacillati</taxon>
        <taxon>Bacillota</taxon>
        <taxon>Bacilli</taxon>
        <taxon>Bacillales</taxon>
        <taxon>Staphylococcaceae</taxon>
        <taxon>Staphylococcus</taxon>
    </lineage>
</organism>
<dbReference type="AlphaFoldDB" id="A0A650A8P1"/>
<dbReference type="EMBL" id="MN602039">
    <property type="protein sequence ID" value="QGN18869.1"/>
    <property type="molecule type" value="Genomic_DNA"/>
</dbReference>
<proteinExistence type="predicted"/>
<evidence type="ECO:0000313" key="1">
    <source>
        <dbReference type="EMBL" id="QGN18869.1"/>
    </source>
</evidence>
<geneLocation type="plasmid" evidence="1">
    <name>pJOS_01</name>
</geneLocation>
<sequence>MILLSKVNDKKSAIAGLRDSIFNLNYTMDQFIVNNEWKNSLSLVYYLSDLRQSLKECYNYDCESDLRVKAIKNILIDIIEDRHLHSRANENEILSIEIIKKLQPIFSKIYSNWFDTTELKAILTKNNIYVD</sequence>
<gene>
    <name evidence="1" type="ORF">J31</name>
</gene>
<accession>A0A650A8P1</accession>
<keyword evidence="1" id="KW-0614">Plasmid</keyword>
<protein>
    <submittedName>
        <fullName evidence="1">Uncharacterized protein</fullName>
    </submittedName>
</protein>
<dbReference type="RefSeq" id="WP_153907246.1">
    <property type="nucleotide sequence ID" value="NZ_MN602039.1"/>
</dbReference>
<name>A0A650A8P1_STACP</name>